<dbReference type="GeneID" id="94363910"/>
<evidence type="ECO:0000256" key="5">
    <source>
        <dbReference type="ARBA" id="ARBA00022729"/>
    </source>
</evidence>
<evidence type="ECO:0000256" key="1">
    <source>
        <dbReference type="ARBA" id="ARBA00004196"/>
    </source>
</evidence>
<feature type="domain" description="Fe/B12 periplasmic-binding" evidence="7">
    <location>
        <begin position="43"/>
        <end position="302"/>
    </location>
</feature>
<evidence type="ECO:0000259" key="7">
    <source>
        <dbReference type="PROSITE" id="PS50983"/>
    </source>
</evidence>
<name>A0A2U2CG36_9RHOB</name>
<evidence type="ECO:0000256" key="6">
    <source>
        <dbReference type="SAM" id="SignalP"/>
    </source>
</evidence>
<dbReference type="PANTHER" id="PTHR30532:SF28">
    <property type="entry name" value="PETROBACTIN-BINDING PROTEIN YCLQ"/>
    <property type="match status" value="1"/>
</dbReference>
<protein>
    <submittedName>
        <fullName evidence="8">Iron ABC transporter substrate-binding protein</fullName>
    </submittedName>
</protein>
<dbReference type="InterPro" id="IPR033870">
    <property type="entry name" value="FatB"/>
</dbReference>
<dbReference type="InterPro" id="IPR051313">
    <property type="entry name" value="Bact_iron-sidero_bind"/>
</dbReference>
<dbReference type="GO" id="GO:1901678">
    <property type="term" value="P:iron coordination entity transport"/>
    <property type="evidence" value="ECO:0007669"/>
    <property type="project" value="UniProtKB-ARBA"/>
</dbReference>
<dbReference type="CDD" id="cd01140">
    <property type="entry name" value="FatB"/>
    <property type="match status" value="1"/>
</dbReference>
<dbReference type="Proteomes" id="UP000244940">
    <property type="component" value="Unassembled WGS sequence"/>
</dbReference>
<keyword evidence="4" id="KW-0406">Ion transport</keyword>
<accession>A0A2U2CG36</accession>
<evidence type="ECO:0000313" key="8">
    <source>
        <dbReference type="EMBL" id="PWE30801.1"/>
    </source>
</evidence>
<keyword evidence="4" id="KW-0408">Iron</keyword>
<dbReference type="AlphaFoldDB" id="A0A2U2CG36"/>
<keyword evidence="9" id="KW-1185">Reference proteome</keyword>
<comment type="subcellular location">
    <subcellularLocation>
        <location evidence="1">Cell envelope</location>
    </subcellularLocation>
</comment>
<dbReference type="InterPro" id="IPR002491">
    <property type="entry name" value="ABC_transptr_periplasmic_BD"/>
</dbReference>
<evidence type="ECO:0000256" key="4">
    <source>
        <dbReference type="ARBA" id="ARBA00022496"/>
    </source>
</evidence>
<dbReference type="OrthoDB" id="63946at2"/>
<proteinExistence type="inferred from homology"/>
<feature type="signal peptide" evidence="6">
    <location>
        <begin position="1"/>
        <end position="23"/>
    </location>
</feature>
<feature type="chain" id="PRO_5015544556" evidence="6">
    <location>
        <begin position="24"/>
        <end position="303"/>
    </location>
</feature>
<dbReference type="PANTHER" id="PTHR30532">
    <property type="entry name" value="IRON III DICITRATE-BINDING PERIPLASMIC PROTEIN"/>
    <property type="match status" value="1"/>
</dbReference>
<keyword evidence="3" id="KW-0813">Transport</keyword>
<dbReference type="SUPFAM" id="SSF53807">
    <property type="entry name" value="Helical backbone' metal receptor"/>
    <property type="match status" value="1"/>
</dbReference>
<evidence type="ECO:0000313" key="9">
    <source>
        <dbReference type="Proteomes" id="UP000244940"/>
    </source>
</evidence>
<gene>
    <name evidence="8" type="ORF">C4N9_03325</name>
</gene>
<sequence>MKSLLSLLALALWPVAAWSPALAQEITIPTYAGPARAPLAPRSVVAFDLAAIDSLQALGVALDGVPAIRPPAYLAPAFAGVPTMGTLFEPDFESLAVLGPDLIVAGGRSQPQVPALSRIAPTLDMTISGDVMGQSRERLRAYGQIFGLQARAESLLSEFDARLATAREMVDGHGDALIVLTNGGTVSAYGGDSRFGWLHGALNLPEAAPGITAENHGEAVSFEYIAEVNPDWLLVIDRAAAIGQEGEAAAVTLDNPLVGGTTAGQRGQIVYLDSAALYLAGGGLQAMSRIVDQIAGAFAAAQD</sequence>
<dbReference type="GO" id="GO:0030288">
    <property type="term" value="C:outer membrane-bounded periplasmic space"/>
    <property type="evidence" value="ECO:0007669"/>
    <property type="project" value="TreeGrafter"/>
</dbReference>
<evidence type="ECO:0000256" key="2">
    <source>
        <dbReference type="ARBA" id="ARBA00008814"/>
    </source>
</evidence>
<keyword evidence="4" id="KW-0410">Iron transport</keyword>
<dbReference type="EMBL" id="QEYD01000002">
    <property type="protein sequence ID" value="PWE30801.1"/>
    <property type="molecule type" value="Genomic_DNA"/>
</dbReference>
<organism evidence="8 9">
    <name type="scientific">Pararhodobacter marinus</name>
    <dbReference type="NCBI Taxonomy" id="2184063"/>
    <lineage>
        <taxon>Bacteria</taxon>
        <taxon>Pseudomonadati</taxon>
        <taxon>Pseudomonadota</taxon>
        <taxon>Alphaproteobacteria</taxon>
        <taxon>Rhodobacterales</taxon>
        <taxon>Paracoccaceae</taxon>
        <taxon>Pararhodobacter</taxon>
    </lineage>
</organism>
<comment type="similarity">
    <text evidence="2">Belongs to the bacterial solute-binding protein 8 family.</text>
</comment>
<dbReference type="PROSITE" id="PS50983">
    <property type="entry name" value="FE_B12_PBP"/>
    <property type="match status" value="1"/>
</dbReference>
<evidence type="ECO:0000256" key="3">
    <source>
        <dbReference type="ARBA" id="ARBA00022448"/>
    </source>
</evidence>
<comment type="caution">
    <text evidence="8">The sequence shown here is derived from an EMBL/GenBank/DDBJ whole genome shotgun (WGS) entry which is preliminary data.</text>
</comment>
<keyword evidence="5 6" id="KW-0732">Signal</keyword>
<dbReference type="Pfam" id="PF01497">
    <property type="entry name" value="Peripla_BP_2"/>
    <property type="match status" value="1"/>
</dbReference>
<reference evidence="8 9" key="1">
    <citation type="submission" date="2018-05" db="EMBL/GenBank/DDBJ databases">
        <title>Pararhodobacter marina sp. nov., isolated from deep-sea water of the Indian Ocean.</title>
        <authorList>
            <person name="Lai Q.Sr."/>
            <person name="Liu X."/>
            <person name="Shao Z."/>
        </authorList>
    </citation>
    <scope>NUCLEOTIDE SEQUENCE [LARGE SCALE GENOMIC DNA]</scope>
    <source>
        <strain evidence="8 9">CIC4N-9</strain>
    </source>
</reference>
<dbReference type="Gene3D" id="3.40.50.1980">
    <property type="entry name" value="Nitrogenase molybdenum iron protein domain"/>
    <property type="match status" value="2"/>
</dbReference>
<dbReference type="RefSeq" id="WP_109531879.1">
    <property type="nucleotide sequence ID" value="NZ_QEYD01000002.1"/>
</dbReference>